<dbReference type="PATRIC" id="fig|937777.3.peg.1767"/>
<feature type="chain" id="PRO_5003939491" evidence="2">
    <location>
        <begin position="26"/>
        <end position="87"/>
    </location>
</feature>
<sequence>MRVVTTVLLAVLGAVFASLTLAAFASVNPSVSDALRLLSTVEGTLATRLGPASFAFSDLDGFWRGLIYLGITTACIWLAAYLKPRGA</sequence>
<proteinExistence type="predicted"/>
<protein>
    <submittedName>
        <fullName evidence="3">Uncharacterized protein</fullName>
    </submittedName>
</protein>
<dbReference type="AlphaFoldDB" id="L0A1F5"/>
<keyword evidence="1" id="KW-0472">Membrane</keyword>
<feature type="signal peptide" evidence="2">
    <location>
        <begin position="1"/>
        <end position="25"/>
    </location>
</feature>
<reference evidence="4" key="1">
    <citation type="submission" date="2012-03" db="EMBL/GenBank/DDBJ databases">
        <title>Complete sequence of chromosome of Deinococcus peraridilitoris DSM 19664.</title>
        <authorList>
            <person name="Lucas S."/>
            <person name="Copeland A."/>
            <person name="Lapidus A."/>
            <person name="Glavina del Rio T."/>
            <person name="Dalin E."/>
            <person name="Tice H."/>
            <person name="Bruce D."/>
            <person name="Goodwin L."/>
            <person name="Pitluck S."/>
            <person name="Peters L."/>
            <person name="Mikhailova N."/>
            <person name="Lu M."/>
            <person name="Kyrpides N."/>
            <person name="Mavromatis K."/>
            <person name="Ivanova N."/>
            <person name="Brettin T."/>
            <person name="Detter J.C."/>
            <person name="Han C."/>
            <person name="Larimer F."/>
            <person name="Land M."/>
            <person name="Hauser L."/>
            <person name="Markowitz V."/>
            <person name="Cheng J.-F."/>
            <person name="Hugenholtz P."/>
            <person name="Woyke T."/>
            <person name="Wu D."/>
            <person name="Pukall R."/>
            <person name="Steenblock K."/>
            <person name="Brambilla E."/>
            <person name="Klenk H.-P."/>
            <person name="Eisen J.A."/>
        </authorList>
    </citation>
    <scope>NUCLEOTIDE SEQUENCE [LARGE SCALE GENOMIC DNA]</scope>
    <source>
        <strain evidence="4">DSM 19664 / LMG 22246 / CIP 109416 / KR-200</strain>
    </source>
</reference>
<keyword evidence="1" id="KW-1133">Transmembrane helix</keyword>
<organism evidence="3 4">
    <name type="scientific">Deinococcus peraridilitoris (strain DSM 19664 / LMG 22246 / CIP 109416 / KR-200)</name>
    <dbReference type="NCBI Taxonomy" id="937777"/>
    <lineage>
        <taxon>Bacteria</taxon>
        <taxon>Thermotogati</taxon>
        <taxon>Deinococcota</taxon>
        <taxon>Deinococci</taxon>
        <taxon>Deinococcales</taxon>
        <taxon>Deinococcaceae</taxon>
        <taxon>Deinococcus</taxon>
    </lineage>
</organism>
<dbReference type="EMBL" id="CP003382">
    <property type="protein sequence ID" value="AFZ67284.1"/>
    <property type="molecule type" value="Genomic_DNA"/>
</dbReference>
<evidence type="ECO:0000256" key="1">
    <source>
        <dbReference type="SAM" id="Phobius"/>
    </source>
</evidence>
<dbReference type="Proteomes" id="UP000010467">
    <property type="component" value="Chromosome"/>
</dbReference>
<gene>
    <name evidence="3" type="ordered locus">Deipe_1765</name>
</gene>
<dbReference type="HOGENOM" id="CLU_2583916_0_0_0"/>
<feature type="transmembrane region" description="Helical" evidence="1">
    <location>
        <begin position="62"/>
        <end position="82"/>
    </location>
</feature>
<accession>L0A1F5</accession>
<dbReference type="KEGG" id="dpd:Deipe_1765"/>
<dbReference type="OrthoDB" id="9947150at2"/>
<keyword evidence="1" id="KW-0812">Transmembrane</keyword>
<evidence type="ECO:0000256" key="2">
    <source>
        <dbReference type="SAM" id="SignalP"/>
    </source>
</evidence>
<evidence type="ECO:0000313" key="4">
    <source>
        <dbReference type="Proteomes" id="UP000010467"/>
    </source>
</evidence>
<evidence type="ECO:0000313" key="3">
    <source>
        <dbReference type="EMBL" id="AFZ67284.1"/>
    </source>
</evidence>
<keyword evidence="2" id="KW-0732">Signal</keyword>
<dbReference type="STRING" id="937777.Deipe_1765"/>
<keyword evidence="4" id="KW-1185">Reference proteome</keyword>
<name>L0A1F5_DEIPD</name>
<dbReference type="RefSeq" id="WP_015235589.1">
    <property type="nucleotide sequence ID" value="NC_019793.1"/>
</dbReference>